<comment type="caution">
    <text evidence="1">The sequence shown here is derived from an EMBL/GenBank/DDBJ whole genome shotgun (WGS) entry which is preliminary data.</text>
</comment>
<evidence type="ECO:0000313" key="1">
    <source>
        <dbReference type="EMBL" id="KAK0600392.1"/>
    </source>
</evidence>
<organism evidence="1 2">
    <name type="scientific">Acer saccharum</name>
    <name type="common">Sugar maple</name>
    <dbReference type="NCBI Taxonomy" id="4024"/>
    <lineage>
        <taxon>Eukaryota</taxon>
        <taxon>Viridiplantae</taxon>
        <taxon>Streptophyta</taxon>
        <taxon>Embryophyta</taxon>
        <taxon>Tracheophyta</taxon>
        <taxon>Spermatophyta</taxon>
        <taxon>Magnoliopsida</taxon>
        <taxon>eudicotyledons</taxon>
        <taxon>Gunneridae</taxon>
        <taxon>Pentapetalae</taxon>
        <taxon>rosids</taxon>
        <taxon>malvids</taxon>
        <taxon>Sapindales</taxon>
        <taxon>Sapindaceae</taxon>
        <taxon>Hippocastanoideae</taxon>
        <taxon>Acereae</taxon>
        <taxon>Acer</taxon>
    </lineage>
</organism>
<dbReference type="EMBL" id="JAUESC010000003">
    <property type="protein sequence ID" value="KAK0600392.1"/>
    <property type="molecule type" value="Genomic_DNA"/>
</dbReference>
<name>A0AA39T229_ACESA</name>
<reference evidence="1" key="2">
    <citation type="submission" date="2023-06" db="EMBL/GenBank/DDBJ databases">
        <authorList>
            <person name="Swenson N.G."/>
            <person name="Wegrzyn J.L."/>
            <person name="Mcevoy S.L."/>
        </authorList>
    </citation>
    <scope>NUCLEOTIDE SEQUENCE</scope>
    <source>
        <strain evidence="1">NS2018</strain>
        <tissue evidence="1">Leaf</tissue>
    </source>
</reference>
<proteinExistence type="predicted"/>
<gene>
    <name evidence="1" type="ORF">LWI29_014503</name>
</gene>
<reference evidence="1" key="1">
    <citation type="journal article" date="2022" name="Plant J.">
        <title>Strategies of tolerance reflected in two North American maple genomes.</title>
        <authorList>
            <person name="McEvoy S.L."/>
            <person name="Sezen U.U."/>
            <person name="Trouern-Trend A."/>
            <person name="McMahon S.M."/>
            <person name="Schaberg P.G."/>
            <person name="Yang J."/>
            <person name="Wegrzyn J.L."/>
            <person name="Swenson N.G."/>
        </authorList>
    </citation>
    <scope>NUCLEOTIDE SEQUENCE</scope>
    <source>
        <strain evidence="1">NS2018</strain>
    </source>
</reference>
<dbReference type="Proteomes" id="UP001168877">
    <property type="component" value="Unassembled WGS sequence"/>
</dbReference>
<keyword evidence="2" id="KW-1185">Reference proteome</keyword>
<sequence>MSSVTTTATVSTATATTTVIWSQKLREAIHGRDFAADGDDGGFNDDLDKMVDSSKSMLLDCETQIESPGK</sequence>
<protein>
    <submittedName>
        <fullName evidence="1">Uncharacterized protein</fullName>
    </submittedName>
</protein>
<dbReference type="AlphaFoldDB" id="A0AA39T229"/>
<accession>A0AA39T229</accession>
<evidence type="ECO:0000313" key="2">
    <source>
        <dbReference type="Proteomes" id="UP001168877"/>
    </source>
</evidence>